<name>A0A1S7PN81_AGRTU</name>
<proteinExistence type="predicted"/>
<evidence type="ECO:0000313" key="2">
    <source>
        <dbReference type="Proteomes" id="UP000191897"/>
    </source>
</evidence>
<accession>A0A1S7PN81</accession>
<dbReference type="Proteomes" id="UP000191897">
    <property type="component" value="Unassembled WGS sequence"/>
</dbReference>
<sequence length="141" mass="15903">MVRSAGMLGSDGGKRCCGRRHPLLYAGIQQLVRSCICNSPDFRAISAAYLQKPWQQVIFSGRYAIDFATAITTFPPLVPNKLFFADVIQKQIRRIRPFADLSKPMPPSRRARAPTGKFGFPEFSLLMKRARTSVACRRIRL</sequence>
<dbReference type="AlphaFoldDB" id="A0A1S7PN81"/>
<reference evidence="1 2" key="1">
    <citation type="submission" date="2016-01" db="EMBL/GenBank/DDBJ databases">
        <authorList>
            <person name="Oliw E.H."/>
        </authorList>
    </citation>
    <scope>NUCLEOTIDE SEQUENCE [LARGE SCALE GENOMIC DNA]</scope>
    <source>
        <strain evidence="1 2">Kerr 14</strain>
    </source>
</reference>
<protein>
    <submittedName>
        <fullName evidence="1">Uncharacterized protein</fullName>
    </submittedName>
</protein>
<organism evidence="1 2">
    <name type="scientific">Agrobacterium tumefaciens str. Kerr 14</name>
    <dbReference type="NCBI Taxonomy" id="1183424"/>
    <lineage>
        <taxon>Bacteria</taxon>
        <taxon>Pseudomonadati</taxon>
        <taxon>Pseudomonadota</taxon>
        <taxon>Alphaproteobacteria</taxon>
        <taxon>Hyphomicrobiales</taxon>
        <taxon>Rhizobiaceae</taxon>
        <taxon>Rhizobium/Agrobacterium group</taxon>
        <taxon>Agrobacterium</taxon>
        <taxon>Agrobacterium tumefaciens complex</taxon>
    </lineage>
</organism>
<gene>
    <name evidence="1" type="ORF">AGR4C_Cc20089</name>
</gene>
<dbReference type="EMBL" id="FBWC01000011">
    <property type="protein sequence ID" value="CUX23997.1"/>
    <property type="molecule type" value="Genomic_DNA"/>
</dbReference>
<evidence type="ECO:0000313" key="1">
    <source>
        <dbReference type="EMBL" id="CUX23997.1"/>
    </source>
</evidence>